<feature type="transmembrane region" description="Helical" evidence="7">
    <location>
        <begin position="97"/>
        <end position="120"/>
    </location>
</feature>
<dbReference type="PANTHER" id="PTHR23517:SF3">
    <property type="entry name" value="INTEGRAL MEMBRANE TRANSPORT PROTEIN"/>
    <property type="match status" value="1"/>
</dbReference>
<dbReference type="RefSeq" id="WP_386048134.1">
    <property type="nucleotide sequence ID" value="NZ_JBHUIO010000009.1"/>
</dbReference>
<dbReference type="CDD" id="cd17329">
    <property type="entry name" value="MFS_MdtH_MDR_like"/>
    <property type="match status" value="1"/>
</dbReference>
<dbReference type="InterPro" id="IPR020846">
    <property type="entry name" value="MFS_dom"/>
</dbReference>
<accession>A0ABW5A0R8</accession>
<feature type="transmembrane region" description="Helical" evidence="7">
    <location>
        <begin position="220"/>
        <end position="241"/>
    </location>
</feature>
<feature type="transmembrane region" description="Helical" evidence="7">
    <location>
        <begin position="161"/>
        <end position="181"/>
    </location>
</feature>
<comment type="caution">
    <text evidence="9">The sequence shown here is derived from an EMBL/GenBank/DDBJ whole genome shotgun (WGS) entry which is preliminary data.</text>
</comment>
<feature type="domain" description="Major facilitator superfamily (MFS) profile" evidence="8">
    <location>
        <begin position="1"/>
        <end position="395"/>
    </location>
</feature>
<evidence type="ECO:0000256" key="7">
    <source>
        <dbReference type="SAM" id="Phobius"/>
    </source>
</evidence>
<dbReference type="InterPro" id="IPR001958">
    <property type="entry name" value="Tet-R_TetA/multi-R_MdtG-like"/>
</dbReference>
<name>A0ABW5A0R8_9BACL</name>
<evidence type="ECO:0000256" key="5">
    <source>
        <dbReference type="ARBA" id="ARBA00022989"/>
    </source>
</evidence>
<evidence type="ECO:0000313" key="9">
    <source>
        <dbReference type="EMBL" id="MFD2171384.1"/>
    </source>
</evidence>
<organism evidence="9 10">
    <name type="scientific">Tumebacillus lipolyticus</name>
    <dbReference type="NCBI Taxonomy" id="1280370"/>
    <lineage>
        <taxon>Bacteria</taxon>
        <taxon>Bacillati</taxon>
        <taxon>Bacillota</taxon>
        <taxon>Bacilli</taxon>
        <taxon>Bacillales</taxon>
        <taxon>Alicyclobacillaceae</taxon>
        <taxon>Tumebacillus</taxon>
    </lineage>
</organism>
<keyword evidence="6 7" id="KW-0472">Membrane</keyword>
<dbReference type="PRINTS" id="PR01035">
    <property type="entry name" value="TCRTETA"/>
</dbReference>
<evidence type="ECO:0000313" key="10">
    <source>
        <dbReference type="Proteomes" id="UP001597343"/>
    </source>
</evidence>
<proteinExistence type="predicted"/>
<comment type="subcellular location">
    <subcellularLocation>
        <location evidence="1">Cell membrane</location>
        <topology evidence="1">Multi-pass membrane protein</topology>
    </subcellularLocation>
</comment>
<feature type="transmembrane region" description="Helical" evidence="7">
    <location>
        <begin position="74"/>
        <end position="91"/>
    </location>
</feature>
<feature type="transmembrane region" description="Helical" evidence="7">
    <location>
        <begin position="253"/>
        <end position="272"/>
    </location>
</feature>
<dbReference type="SUPFAM" id="SSF103473">
    <property type="entry name" value="MFS general substrate transporter"/>
    <property type="match status" value="1"/>
</dbReference>
<keyword evidence="3" id="KW-1003">Cell membrane</keyword>
<dbReference type="InterPro" id="IPR011701">
    <property type="entry name" value="MFS"/>
</dbReference>
<dbReference type="PANTHER" id="PTHR23517">
    <property type="entry name" value="RESISTANCE PROTEIN MDTM, PUTATIVE-RELATED-RELATED"/>
    <property type="match status" value="1"/>
</dbReference>
<feature type="transmembrane region" description="Helical" evidence="7">
    <location>
        <begin position="12"/>
        <end position="32"/>
    </location>
</feature>
<reference evidence="10" key="1">
    <citation type="journal article" date="2019" name="Int. J. Syst. Evol. Microbiol.">
        <title>The Global Catalogue of Microorganisms (GCM) 10K type strain sequencing project: providing services to taxonomists for standard genome sequencing and annotation.</title>
        <authorList>
            <consortium name="The Broad Institute Genomics Platform"/>
            <consortium name="The Broad Institute Genome Sequencing Center for Infectious Disease"/>
            <person name="Wu L."/>
            <person name="Ma J."/>
        </authorList>
    </citation>
    <scope>NUCLEOTIDE SEQUENCE [LARGE SCALE GENOMIC DNA]</scope>
    <source>
        <strain evidence="10">CGMCC 1.13574</strain>
    </source>
</reference>
<evidence type="ECO:0000259" key="8">
    <source>
        <dbReference type="PROSITE" id="PS50850"/>
    </source>
</evidence>
<dbReference type="Gene3D" id="1.20.1250.20">
    <property type="entry name" value="MFS general substrate transporter like domains"/>
    <property type="match status" value="2"/>
</dbReference>
<evidence type="ECO:0000256" key="1">
    <source>
        <dbReference type="ARBA" id="ARBA00004651"/>
    </source>
</evidence>
<feature type="transmembrane region" description="Helical" evidence="7">
    <location>
        <begin position="132"/>
        <end position="155"/>
    </location>
</feature>
<keyword evidence="2" id="KW-0813">Transport</keyword>
<feature type="transmembrane region" description="Helical" evidence="7">
    <location>
        <begin position="373"/>
        <end position="391"/>
    </location>
</feature>
<keyword evidence="10" id="KW-1185">Reference proteome</keyword>
<dbReference type="PROSITE" id="PS50850">
    <property type="entry name" value="MFS"/>
    <property type="match status" value="1"/>
</dbReference>
<keyword evidence="5 7" id="KW-1133">Transmembrane helix</keyword>
<keyword evidence="4 7" id="KW-0812">Transmembrane</keyword>
<gene>
    <name evidence="9" type="ORF">ACFSOY_15545</name>
</gene>
<evidence type="ECO:0000256" key="6">
    <source>
        <dbReference type="ARBA" id="ARBA00023136"/>
    </source>
</evidence>
<sequence length="397" mass="44395">MNLFSWDRNLWMRVVAEGFVQTVFWMFFPFVAIYFSEVYSKETAGVLLGLPTIASIFATLLGGHLADRAGRRKTMYAGIFAQSAMFFLFLLTDRIWLQWIAFVGISCSYSLYLPAATAMIADLTSERERRHVFAGVQTAFNIGVVAGPLLGSFLFAQNLSLLLLICGGVLFLYGLTILLFFRETTPASTRKELALETSKNGGPNILSGLKQMLSDRPFTLYLLACVLIAIVFMQTTLYLAVYLTELMPAGANVYGWMLGWNGLLVILFSMRVAKWFKSISDRNALLLSCLLHGVGLFSMAFTSNLWLLLLCMTLFCLGEMIRLPIQQSLISKYAPEEKRGLYMGGYTLHFSIARLVAPLTIMLSGMISPLGVFSLLLFCALLSAFTFWRLFRHLPAS</sequence>
<evidence type="ECO:0000256" key="3">
    <source>
        <dbReference type="ARBA" id="ARBA00022475"/>
    </source>
</evidence>
<protein>
    <submittedName>
        <fullName evidence="9">MDR family MFS transporter</fullName>
    </submittedName>
</protein>
<dbReference type="InterPro" id="IPR050171">
    <property type="entry name" value="MFS_Transporters"/>
</dbReference>
<dbReference type="Pfam" id="PF07690">
    <property type="entry name" value="MFS_1"/>
    <property type="match status" value="2"/>
</dbReference>
<evidence type="ECO:0000256" key="4">
    <source>
        <dbReference type="ARBA" id="ARBA00022692"/>
    </source>
</evidence>
<dbReference type="InterPro" id="IPR036259">
    <property type="entry name" value="MFS_trans_sf"/>
</dbReference>
<feature type="transmembrane region" description="Helical" evidence="7">
    <location>
        <begin position="44"/>
        <end position="62"/>
    </location>
</feature>
<dbReference type="Proteomes" id="UP001597343">
    <property type="component" value="Unassembled WGS sequence"/>
</dbReference>
<dbReference type="EMBL" id="JBHUIO010000009">
    <property type="protein sequence ID" value="MFD2171384.1"/>
    <property type="molecule type" value="Genomic_DNA"/>
</dbReference>
<feature type="transmembrane region" description="Helical" evidence="7">
    <location>
        <begin position="284"/>
        <end position="301"/>
    </location>
</feature>
<feature type="non-terminal residue" evidence="9">
    <location>
        <position position="397"/>
    </location>
</feature>
<evidence type="ECO:0000256" key="2">
    <source>
        <dbReference type="ARBA" id="ARBA00022448"/>
    </source>
</evidence>